<proteinExistence type="predicted"/>
<dbReference type="EMBL" id="MPUJ01000002">
    <property type="protein sequence ID" value="ONK08547.1"/>
    <property type="molecule type" value="Genomic_DNA"/>
</dbReference>
<sequence>MKYFVIVAAMLCIVAGTPVYSFAADPCEVVLCMYGKATGNSGGSECRSAEHVFFNIVKKNKHGFLPNHTLNARKAFLGECASADPEAVNKILSSFGRFRG</sequence>
<gene>
    <name evidence="2" type="ORF">BSK71_04780</name>
</gene>
<reference evidence="3" key="1">
    <citation type="submission" date="2016-11" db="EMBL/GenBank/DDBJ databases">
        <authorList>
            <person name="Panda P."/>
            <person name="Visnovsky S."/>
            <person name="Pitman A."/>
        </authorList>
    </citation>
    <scope>NUCLEOTIDE SEQUENCE [LARGE SCALE GENOMIC DNA]</scope>
    <source>
        <strain evidence="3">ICMP 9972</strain>
    </source>
</reference>
<evidence type="ECO:0000313" key="3">
    <source>
        <dbReference type="Proteomes" id="UP000189286"/>
    </source>
</evidence>
<name>A0A1V2R7X2_9GAMM</name>
<protein>
    <submittedName>
        <fullName evidence="2">Conjugal transfer protein</fullName>
    </submittedName>
</protein>
<dbReference type="RefSeq" id="WP_039356871.1">
    <property type="nucleotide sequence ID" value="NZ_JRMH01000001.1"/>
</dbReference>
<dbReference type="InterPro" id="IPR009989">
    <property type="entry name" value="TrbM"/>
</dbReference>
<comment type="caution">
    <text evidence="2">The sequence shown here is derived from an EMBL/GenBank/DDBJ whole genome shotgun (WGS) entry which is preliminary data.</text>
</comment>
<feature type="chain" id="PRO_5010697524" evidence="1">
    <location>
        <begin position="24"/>
        <end position="100"/>
    </location>
</feature>
<evidence type="ECO:0000313" key="2">
    <source>
        <dbReference type="EMBL" id="ONK08547.1"/>
    </source>
</evidence>
<evidence type="ECO:0000256" key="1">
    <source>
        <dbReference type="SAM" id="SignalP"/>
    </source>
</evidence>
<dbReference type="Proteomes" id="UP000189286">
    <property type="component" value="Unassembled WGS sequence"/>
</dbReference>
<organism evidence="2 3">
    <name type="scientific">Pectobacterium actinidiae</name>
    <dbReference type="NCBI Taxonomy" id="1507808"/>
    <lineage>
        <taxon>Bacteria</taxon>
        <taxon>Pseudomonadati</taxon>
        <taxon>Pseudomonadota</taxon>
        <taxon>Gammaproteobacteria</taxon>
        <taxon>Enterobacterales</taxon>
        <taxon>Pectobacteriaceae</taxon>
        <taxon>Pectobacterium</taxon>
    </lineage>
</organism>
<dbReference type="AlphaFoldDB" id="A0A1V2R7X2"/>
<accession>A0A1V2R7X2</accession>
<dbReference type="Pfam" id="PF07424">
    <property type="entry name" value="TrbM"/>
    <property type="match status" value="1"/>
</dbReference>
<feature type="signal peptide" evidence="1">
    <location>
        <begin position="1"/>
        <end position="23"/>
    </location>
</feature>
<keyword evidence="1" id="KW-0732">Signal</keyword>
<dbReference type="OrthoDB" id="6904272at2"/>